<protein>
    <submittedName>
        <fullName evidence="2">Uncharacterized protein</fullName>
    </submittedName>
</protein>
<dbReference type="EMBL" id="UYRR01026510">
    <property type="protein sequence ID" value="VDK36553.1"/>
    <property type="molecule type" value="Genomic_DNA"/>
</dbReference>
<keyword evidence="3" id="KW-1185">Reference proteome</keyword>
<proteinExistence type="predicted"/>
<feature type="region of interest" description="Disordered" evidence="1">
    <location>
        <begin position="1"/>
        <end position="33"/>
    </location>
</feature>
<name>A0A3P6Q2V9_ANISI</name>
<dbReference type="AlphaFoldDB" id="A0A3P6Q2V9"/>
<evidence type="ECO:0000313" key="3">
    <source>
        <dbReference type="Proteomes" id="UP000267096"/>
    </source>
</evidence>
<feature type="compositionally biased region" description="Basic and acidic residues" evidence="1">
    <location>
        <begin position="10"/>
        <end position="22"/>
    </location>
</feature>
<sequence>MSRANAVCSSRDHSSERPHRESAAQSCPHGHGRSMCRRVESLITTEHFLIRTLKNIEMSPRNLIDTSECLADIRANMDSRDESWAVNRGIERVVRWVRRVER</sequence>
<evidence type="ECO:0000313" key="2">
    <source>
        <dbReference type="EMBL" id="VDK36553.1"/>
    </source>
</evidence>
<accession>A0A3P6Q2V9</accession>
<gene>
    <name evidence="2" type="ORF">ASIM_LOCUS9071</name>
</gene>
<evidence type="ECO:0000256" key="1">
    <source>
        <dbReference type="SAM" id="MobiDB-lite"/>
    </source>
</evidence>
<organism evidence="2 3">
    <name type="scientific">Anisakis simplex</name>
    <name type="common">Herring worm</name>
    <dbReference type="NCBI Taxonomy" id="6269"/>
    <lineage>
        <taxon>Eukaryota</taxon>
        <taxon>Metazoa</taxon>
        <taxon>Ecdysozoa</taxon>
        <taxon>Nematoda</taxon>
        <taxon>Chromadorea</taxon>
        <taxon>Rhabditida</taxon>
        <taxon>Spirurina</taxon>
        <taxon>Ascaridomorpha</taxon>
        <taxon>Ascaridoidea</taxon>
        <taxon>Anisakidae</taxon>
        <taxon>Anisakis</taxon>
        <taxon>Anisakis simplex complex</taxon>
    </lineage>
</organism>
<reference evidence="2 3" key="1">
    <citation type="submission" date="2018-11" db="EMBL/GenBank/DDBJ databases">
        <authorList>
            <consortium name="Pathogen Informatics"/>
        </authorList>
    </citation>
    <scope>NUCLEOTIDE SEQUENCE [LARGE SCALE GENOMIC DNA]</scope>
</reference>
<dbReference type="Proteomes" id="UP000267096">
    <property type="component" value="Unassembled WGS sequence"/>
</dbReference>